<dbReference type="AlphaFoldDB" id="A0A917V1T1"/>
<evidence type="ECO:0000313" key="2">
    <source>
        <dbReference type="EMBL" id="GGK22270.1"/>
    </source>
</evidence>
<name>A0A917V1T1_9HYPH</name>
<dbReference type="SUPFAM" id="SSF51905">
    <property type="entry name" value="FAD/NAD(P)-binding domain"/>
    <property type="match status" value="1"/>
</dbReference>
<keyword evidence="3" id="KW-1185">Reference proteome</keyword>
<dbReference type="Proteomes" id="UP000600449">
    <property type="component" value="Unassembled WGS sequence"/>
</dbReference>
<evidence type="ECO:0000259" key="1">
    <source>
        <dbReference type="Pfam" id="PF21688"/>
    </source>
</evidence>
<reference evidence="2 3" key="1">
    <citation type="journal article" date="2014" name="Int. J. Syst. Evol. Microbiol.">
        <title>Complete genome sequence of Corynebacterium casei LMG S-19264T (=DSM 44701T), isolated from a smear-ripened cheese.</title>
        <authorList>
            <consortium name="US DOE Joint Genome Institute (JGI-PGF)"/>
            <person name="Walter F."/>
            <person name="Albersmeier A."/>
            <person name="Kalinowski J."/>
            <person name="Ruckert C."/>
        </authorList>
    </citation>
    <scope>NUCLEOTIDE SEQUENCE [LARGE SCALE GENOMIC DNA]</scope>
    <source>
        <strain evidence="2 3">CGMCC 1.9161</strain>
    </source>
</reference>
<dbReference type="PANTHER" id="PTHR43106:SF1">
    <property type="entry name" value="DEHYDROGENASE-RELATED"/>
    <property type="match status" value="1"/>
</dbReference>
<feature type="domain" description="FAD-dependent protein C-terminal" evidence="1">
    <location>
        <begin position="256"/>
        <end position="414"/>
    </location>
</feature>
<gene>
    <name evidence="2" type="ORF">GCM10011322_06170</name>
</gene>
<dbReference type="RefSeq" id="WP_188909461.1">
    <property type="nucleotide sequence ID" value="NZ_BMMF01000002.1"/>
</dbReference>
<dbReference type="Gene3D" id="3.50.50.60">
    <property type="entry name" value="FAD/NAD(P)-binding domain"/>
    <property type="match status" value="2"/>
</dbReference>
<dbReference type="Pfam" id="PF21688">
    <property type="entry name" value="FAD-depend_C"/>
    <property type="match status" value="1"/>
</dbReference>
<organism evidence="2 3">
    <name type="scientific">Salinarimonas ramus</name>
    <dbReference type="NCBI Taxonomy" id="690164"/>
    <lineage>
        <taxon>Bacteria</taxon>
        <taxon>Pseudomonadati</taxon>
        <taxon>Pseudomonadota</taxon>
        <taxon>Alphaproteobacteria</taxon>
        <taxon>Hyphomicrobiales</taxon>
        <taxon>Salinarimonadaceae</taxon>
        <taxon>Salinarimonas</taxon>
    </lineage>
</organism>
<comment type="caution">
    <text evidence="2">The sequence shown here is derived from an EMBL/GenBank/DDBJ whole genome shotgun (WGS) entry which is preliminary data.</text>
</comment>
<dbReference type="PRINTS" id="PR00368">
    <property type="entry name" value="FADPNR"/>
</dbReference>
<dbReference type="InterPro" id="IPR049516">
    <property type="entry name" value="FAD-depend_C"/>
</dbReference>
<dbReference type="PIRSF" id="PIRSF038984">
    <property type="entry name" value="FAD_binding_protein"/>
    <property type="match status" value="1"/>
</dbReference>
<accession>A0A917V1T1</accession>
<dbReference type="EMBL" id="BMMF01000002">
    <property type="protein sequence ID" value="GGK22270.1"/>
    <property type="molecule type" value="Genomic_DNA"/>
</dbReference>
<proteinExistence type="predicted"/>
<dbReference type="InterPro" id="IPR036188">
    <property type="entry name" value="FAD/NAD-bd_sf"/>
</dbReference>
<protein>
    <submittedName>
        <fullName evidence="2">FAD-dependent oxidoreductase</fullName>
    </submittedName>
</protein>
<dbReference type="PANTHER" id="PTHR43106">
    <property type="entry name" value="DEHYDROGENASE-RELATED"/>
    <property type="match status" value="1"/>
</dbReference>
<evidence type="ECO:0000313" key="3">
    <source>
        <dbReference type="Proteomes" id="UP000600449"/>
    </source>
</evidence>
<dbReference type="InterPro" id="IPR028348">
    <property type="entry name" value="FAD-binding_protein"/>
</dbReference>
<sequence length="480" mass="50940">MSFDCIVIGAGPAGLFFADRFMTAAPFATIAVVDAGVPVGRRSCPLVDSGSCSQCRTCLAVYGGGGAGMYSDGKLSAYPAGSGLAAHLGSEERTIALNSEVLETITGAESGSIRATRARDASGSELAHSAQAADIDLKSYDVAHLGSEGIQDFCIRYEDALVSRGVDFRWRHRAMAVERNDGGFQLRVEHPSQGLSVLQARQIVFATGKASGTALRSMLAALGVSSRFNAIELGVRVEVPRDAVTPISACHLDAKIKMTGEDGCEMRTFCMCDGGYLVSCYYDGFGQGKRICTISGYSLRDHKSDTSNFGLLVRKRFPAHVDPIAMQIPIIQAINLASGHGGTVVQRLEDFLARRPTSEERLATNSVRTTLASSRPFDLNWLLPGYVVENVRAAIERLGALSPKIAEGDTLLHAPVWELVNDKPQVDDHFETNVPGVYVIGDATGIARGIVQGASIGIVAAERAAARAVNAGAHYRSAVS</sequence>